<dbReference type="EMBL" id="FOKK01000004">
    <property type="protein sequence ID" value="SFB06409.1"/>
    <property type="molecule type" value="Genomic_DNA"/>
</dbReference>
<keyword evidence="3" id="KW-0449">Lipoprotein</keyword>
<evidence type="ECO:0000313" key="3">
    <source>
        <dbReference type="EMBL" id="SFB06409.1"/>
    </source>
</evidence>
<dbReference type="SUPFAM" id="SSF89392">
    <property type="entry name" value="Prokaryotic lipoproteins and lipoprotein localization factors"/>
    <property type="match status" value="1"/>
</dbReference>
<organism evidence="3 4">
    <name type="scientific">Algoriphagus aquimarinus</name>
    <dbReference type="NCBI Taxonomy" id="237018"/>
    <lineage>
        <taxon>Bacteria</taxon>
        <taxon>Pseudomonadati</taxon>
        <taxon>Bacteroidota</taxon>
        <taxon>Cytophagia</taxon>
        <taxon>Cytophagales</taxon>
        <taxon>Cyclobacteriaceae</taxon>
        <taxon>Algoriphagus</taxon>
    </lineage>
</organism>
<keyword evidence="4" id="KW-1185">Reference proteome</keyword>
<dbReference type="OrthoDB" id="1027451at2"/>
<dbReference type="Gene3D" id="2.50.20.10">
    <property type="entry name" value="Lipoprotein localisation LolA/LolB/LppX"/>
    <property type="match status" value="1"/>
</dbReference>
<dbReference type="Pfam" id="PF03548">
    <property type="entry name" value="LolA"/>
    <property type="match status" value="1"/>
</dbReference>
<dbReference type="AlphaFoldDB" id="A0A1I0XZ55"/>
<evidence type="ECO:0000256" key="1">
    <source>
        <dbReference type="ARBA" id="ARBA00022729"/>
    </source>
</evidence>
<dbReference type="InterPro" id="IPR004564">
    <property type="entry name" value="OM_lipoprot_carrier_LolA-like"/>
</dbReference>
<dbReference type="STRING" id="237018.SAMN04489723_10433"/>
<dbReference type="PANTHER" id="PTHR35869:SF1">
    <property type="entry name" value="OUTER-MEMBRANE LIPOPROTEIN CARRIER PROTEIN"/>
    <property type="match status" value="1"/>
</dbReference>
<feature type="chain" id="PRO_5011531930" evidence="2">
    <location>
        <begin position="20"/>
        <end position="201"/>
    </location>
</feature>
<gene>
    <name evidence="3" type="ORF">SAMN04489723_10433</name>
</gene>
<name>A0A1I0XZ55_9BACT</name>
<sequence length="201" mass="23191">MSFLVNLILFISLSIPALSQEQDTDFAKKLQEHYKTVKSISADFTQSKQSLLFDEALVSKGVFYYEKPDKIRWEQLAPSANYFILNKEEVIQFDGESVKKSTGLNMQMSIFRQFILSTVDGSILNDPSFEKRFQSKNGEMRISLVPLDKRMAKRLVKIELTFDEKTLVLDQLKMYENQDDSTEISFTNQKINTSIPASIFQ</sequence>
<protein>
    <submittedName>
        <fullName evidence="3">Outer membrane lipoprotein-sorting protein</fullName>
    </submittedName>
</protein>
<dbReference type="PANTHER" id="PTHR35869">
    <property type="entry name" value="OUTER-MEMBRANE LIPOPROTEIN CARRIER PROTEIN"/>
    <property type="match status" value="1"/>
</dbReference>
<reference evidence="3 4" key="1">
    <citation type="submission" date="2016-10" db="EMBL/GenBank/DDBJ databases">
        <authorList>
            <person name="de Groot N.N."/>
        </authorList>
    </citation>
    <scope>NUCLEOTIDE SEQUENCE [LARGE SCALE GENOMIC DNA]</scope>
    <source>
        <strain evidence="3 4">DSM 23399</strain>
    </source>
</reference>
<dbReference type="RefSeq" id="WP_092895384.1">
    <property type="nucleotide sequence ID" value="NZ_FOKK01000004.1"/>
</dbReference>
<keyword evidence="1 2" id="KW-0732">Signal</keyword>
<proteinExistence type="predicted"/>
<feature type="signal peptide" evidence="2">
    <location>
        <begin position="1"/>
        <end position="19"/>
    </location>
</feature>
<evidence type="ECO:0000256" key="2">
    <source>
        <dbReference type="SAM" id="SignalP"/>
    </source>
</evidence>
<dbReference type="InterPro" id="IPR029046">
    <property type="entry name" value="LolA/LolB/LppX"/>
</dbReference>
<dbReference type="CDD" id="cd16325">
    <property type="entry name" value="LolA"/>
    <property type="match status" value="1"/>
</dbReference>
<evidence type="ECO:0000313" key="4">
    <source>
        <dbReference type="Proteomes" id="UP000198790"/>
    </source>
</evidence>
<dbReference type="Proteomes" id="UP000198790">
    <property type="component" value="Unassembled WGS sequence"/>
</dbReference>
<accession>A0A1I0XZ55</accession>